<reference evidence="5 6" key="1">
    <citation type="submission" date="2019-02" db="EMBL/GenBank/DDBJ databases">
        <title>Deep-cultivation of Planctomycetes and their phenomic and genomic characterization uncovers novel biology.</title>
        <authorList>
            <person name="Wiegand S."/>
            <person name="Jogler M."/>
            <person name="Boedeker C."/>
            <person name="Pinto D."/>
            <person name="Vollmers J."/>
            <person name="Rivas-Marin E."/>
            <person name="Kohn T."/>
            <person name="Peeters S.H."/>
            <person name="Heuer A."/>
            <person name="Rast P."/>
            <person name="Oberbeckmann S."/>
            <person name="Bunk B."/>
            <person name="Jeske O."/>
            <person name="Meyerdierks A."/>
            <person name="Storesund J.E."/>
            <person name="Kallscheuer N."/>
            <person name="Luecker S."/>
            <person name="Lage O.M."/>
            <person name="Pohl T."/>
            <person name="Merkel B.J."/>
            <person name="Hornburger P."/>
            <person name="Mueller R.-W."/>
            <person name="Bruemmer F."/>
            <person name="Labrenz M."/>
            <person name="Spormann A.M."/>
            <person name="Op den Camp H."/>
            <person name="Overmann J."/>
            <person name="Amann R."/>
            <person name="Jetten M.S.M."/>
            <person name="Mascher T."/>
            <person name="Medema M.H."/>
            <person name="Devos D.P."/>
            <person name="Kaster A.-K."/>
            <person name="Ovreas L."/>
            <person name="Rohde M."/>
            <person name="Galperin M.Y."/>
            <person name="Jogler C."/>
        </authorList>
    </citation>
    <scope>NUCLEOTIDE SEQUENCE [LARGE SCALE GENOMIC DNA]</scope>
    <source>
        <strain evidence="5 6">Pan241w</strain>
    </source>
</reference>
<accession>A0A517RCT0</accession>
<protein>
    <submittedName>
        <fullName evidence="5">Macrolide export protein MacA</fullName>
    </submittedName>
</protein>
<comment type="subcellular location">
    <subcellularLocation>
        <location evidence="1">Cell envelope</location>
    </subcellularLocation>
</comment>
<name>A0A517RCT0_9PLAN</name>
<evidence type="ECO:0000256" key="1">
    <source>
        <dbReference type="ARBA" id="ARBA00004196"/>
    </source>
</evidence>
<dbReference type="Gene3D" id="2.40.50.100">
    <property type="match status" value="1"/>
</dbReference>
<evidence type="ECO:0000256" key="3">
    <source>
        <dbReference type="SAM" id="Coils"/>
    </source>
</evidence>
<dbReference type="KEGG" id="gaz:Pan241w_17160"/>
<dbReference type="GO" id="GO:0030313">
    <property type="term" value="C:cell envelope"/>
    <property type="evidence" value="ECO:0007669"/>
    <property type="project" value="UniProtKB-SubCell"/>
</dbReference>
<dbReference type="Pfam" id="PF25989">
    <property type="entry name" value="YknX_C"/>
    <property type="match status" value="1"/>
</dbReference>
<dbReference type="PANTHER" id="PTHR32347:SF29">
    <property type="entry name" value="UPF0194 MEMBRANE PROTEIN YBHG"/>
    <property type="match status" value="1"/>
</dbReference>
<gene>
    <name evidence="5" type="primary">macA_1</name>
    <name evidence="5" type="ORF">Pan241w_17160</name>
</gene>
<dbReference type="OrthoDB" id="9791520at2"/>
<dbReference type="EMBL" id="CP036269">
    <property type="protein sequence ID" value="QDT41653.1"/>
    <property type="molecule type" value="Genomic_DNA"/>
</dbReference>
<dbReference type="Proteomes" id="UP000317171">
    <property type="component" value="Chromosome"/>
</dbReference>
<dbReference type="AlphaFoldDB" id="A0A517RCT0"/>
<evidence type="ECO:0000313" key="5">
    <source>
        <dbReference type="EMBL" id="QDT41653.1"/>
    </source>
</evidence>
<evidence type="ECO:0000313" key="6">
    <source>
        <dbReference type="Proteomes" id="UP000317171"/>
    </source>
</evidence>
<dbReference type="InterPro" id="IPR050465">
    <property type="entry name" value="UPF0194_transport"/>
</dbReference>
<keyword evidence="2 3" id="KW-0175">Coiled coil</keyword>
<dbReference type="PANTHER" id="PTHR32347">
    <property type="entry name" value="EFFLUX SYSTEM COMPONENT YKNX-RELATED"/>
    <property type="match status" value="1"/>
</dbReference>
<feature type="coiled-coil region" evidence="3">
    <location>
        <begin position="102"/>
        <end position="136"/>
    </location>
</feature>
<dbReference type="InterPro" id="IPR058637">
    <property type="entry name" value="YknX-like_C"/>
</dbReference>
<dbReference type="Gene3D" id="2.40.420.20">
    <property type="match status" value="1"/>
</dbReference>
<feature type="domain" description="YknX-like C-terminal permuted SH3-like" evidence="4">
    <location>
        <begin position="331"/>
        <end position="397"/>
    </location>
</feature>
<proteinExistence type="predicted"/>
<dbReference type="RefSeq" id="WP_145213598.1">
    <property type="nucleotide sequence ID" value="NZ_CP036269.1"/>
</dbReference>
<evidence type="ECO:0000256" key="2">
    <source>
        <dbReference type="ARBA" id="ARBA00023054"/>
    </source>
</evidence>
<dbReference type="Gene3D" id="1.10.287.470">
    <property type="entry name" value="Helix hairpin bin"/>
    <property type="match status" value="1"/>
</dbReference>
<keyword evidence="6" id="KW-1185">Reference proteome</keyword>
<organism evidence="5 6">
    <name type="scientific">Gimesia alba</name>
    <dbReference type="NCBI Taxonomy" id="2527973"/>
    <lineage>
        <taxon>Bacteria</taxon>
        <taxon>Pseudomonadati</taxon>
        <taxon>Planctomycetota</taxon>
        <taxon>Planctomycetia</taxon>
        <taxon>Planctomycetales</taxon>
        <taxon>Planctomycetaceae</taxon>
        <taxon>Gimesia</taxon>
    </lineage>
</organism>
<evidence type="ECO:0000259" key="4">
    <source>
        <dbReference type="Pfam" id="PF25989"/>
    </source>
</evidence>
<sequence>MKKWSRRISLLVVLLILSGLLAYGFWPVPVQVDLVQADQGAFLVTVNEDGKTRIREKYIVSAPVSGNLFRIELQEGDPIQADQTVLARIEPSDPILLDARAEAEAAARVRAAEATVKQAEAALHRNKEALELAEHDYQRALKLLQMKTITRSEFDEYEHHQGMAKADVDSAGFALAVANFELELAKAALISTRPTSGGKNSSRTLTMTSPINGQVLRVLHENAGVVTPGTPLLEFGDPHDLELEIDVLSTDAVKIHPGAKIFIEHWGGAGELEATVRLVEPSAFLKVSALGVEEQRVNIIADFSSPFEKRKTLGDGYRIEARIVVSEAMDVVKVPSGTLFREGRGWHVFLVEEGYAKLQPVEIGMSNGLETEITQGVTAGDLLILHPTDEIEDGTPVVGK</sequence>